<dbReference type="Gene3D" id="3.90.180.10">
    <property type="entry name" value="Medium-chain alcohol dehydrogenases, catalytic domain"/>
    <property type="match status" value="1"/>
</dbReference>
<dbReference type="InterPro" id="IPR013149">
    <property type="entry name" value="ADH-like_C"/>
</dbReference>
<protein>
    <submittedName>
        <fullName evidence="4">Putative NAD(P)H quinone oxidoreductase, PIG3 family</fullName>
    </submittedName>
</protein>
<dbReference type="SUPFAM" id="SSF50129">
    <property type="entry name" value="GroES-like"/>
    <property type="match status" value="1"/>
</dbReference>
<dbReference type="Pfam" id="PF00107">
    <property type="entry name" value="ADH_zinc_N"/>
    <property type="match status" value="1"/>
</dbReference>
<dbReference type="Pfam" id="PF08240">
    <property type="entry name" value="ADH_N"/>
    <property type="match status" value="1"/>
</dbReference>
<dbReference type="STRING" id="336292.SAMN05660710_02777"/>
<evidence type="ECO:0000313" key="5">
    <source>
        <dbReference type="Proteomes" id="UP000199502"/>
    </source>
</evidence>
<accession>A0A1G5ISB5</accession>
<dbReference type="CDD" id="cd05276">
    <property type="entry name" value="p53_inducible_oxidoreductase"/>
    <property type="match status" value="1"/>
</dbReference>
<dbReference type="SMART" id="SM00829">
    <property type="entry name" value="PKS_ER"/>
    <property type="match status" value="1"/>
</dbReference>
<gene>
    <name evidence="4" type="ORF">SAMN05660710_02777</name>
</gene>
<dbReference type="InterPro" id="IPR020843">
    <property type="entry name" value="ER"/>
</dbReference>
<keyword evidence="5" id="KW-1185">Reference proteome</keyword>
<dbReference type="InterPro" id="IPR036291">
    <property type="entry name" value="NAD(P)-bd_dom_sf"/>
</dbReference>
<feature type="domain" description="Enoyl reductase (ER)" evidence="3">
    <location>
        <begin position="17"/>
        <end position="326"/>
    </location>
</feature>
<evidence type="ECO:0000259" key="3">
    <source>
        <dbReference type="SMART" id="SM00829"/>
    </source>
</evidence>
<dbReference type="AlphaFoldDB" id="A0A1G5ISB5"/>
<keyword evidence="2" id="KW-0560">Oxidoreductase</keyword>
<dbReference type="Proteomes" id="UP000199502">
    <property type="component" value="Unassembled WGS sequence"/>
</dbReference>
<dbReference type="InterPro" id="IPR013154">
    <property type="entry name" value="ADH-like_N"/>
</dbReference>
<dbReference type="NCBIfam" id="TIGR02824">
    <property type="entry name" value="quinone_pig3"/>
    <property type="match status" value="1"/>
</dbReference>
<sequence length="333" mass="35099">MSMIPDAMTAVEIAAPGAADQLRQATRPVPVPCHDQILIRVAYAGVNRPDVLQRAGTYAPPPGASDLPGLEAAGEIVGMGAGVTRWRKGEQVCALLPGGGYAEYAVCHADHALRIPHGLSLREAACLPETAFTVWSNVVQRGRLTGGERFLVHGGSSGIGMMAIQVARALGARVFATAGSPAKCEAIRALGATAINYRDEDFTRILHEAGGADLILDMVGGSYIPRNIKTLAQDGRLVMIAFLEGPKVQLNFAQIMVNRLTVTGSTLRPQSDVAKAELADAIRKQLWPMIGQGAVGVTIDSEFVLAEAAEAHRRMESSEHIGKIVLKVAGDGA</sequence>
<proteinExistence type="predicted"/>
<dbReference type="InterPro" id="IPR011032">
    <property type="entry name" value="GroES-like_sf"/>
</dbReference>
<dbReference type="PANTHER" id="PTHR48106:SF8">
    <property type="entry name" value="OS02G0805600 PROTEIN"/>
    <property type="match status" value="1"/>
</dbReference>
<dbReference type="GO" id="GO:0070402">
    <property type="term" value="F:NADPH binding"/>
    <property type="evidence" value="ECO:0007669"/>
    <property type="project" value="TreeGrafter"/>
</dbReference>
<dbReference type="GO" id="GO:0016651">
    <property type="term" value="F:oxidoreductase activity, acting on NAD(P)H"/>
    <property type="evidence" value="ECO:0007669"/>
    <property type="project" value="TreeGrafter"/>
</dbReference>
<dbReference type="InterPro" id="IPR014189">
    <property type="entry name" value="Quinone_OxRdtase_PIG3"/>
</dbReference>
<dbReference type="PANTHER" id="PTHR48106">
    <property type="entry name" value="QUINONE OXIDOREDUCTASE PIG3-RELATED"/>
    <property type="match status" value="1"/>
</dbReference>
<evidence type="ECO:0000256" key="1">
    <source>
        <dbReference type="ARBA" id="ARBA00022857"/>
    </source>
</evidence>
<dbReference type="SUPFAM" id="SSF51735">
    <property type="entry name" value="NAD(P)-binding Rossmann-fold domains"/>
    <property type="match status" value="1"/>
</dbReference>
<dbReference type="Gene3D" id="3.40.50.720">
    <property type="entry name" value="NAD(P)-binding Rossmann-like Domain"/>
    <property type="match status" value="1"/>
</dbReference>
<organism evidence="4 5">
    <name type="scientific">Paracoccus tibetensis</name>
    <dbReference type="NCBI Taxonomy" id="336292"/>
    <lineage>
        <taxon>Bacteria</taxon>
        <taxon>Pseudomonadati</taxon>
        <taxon>Pseudomonadota</taxon>
        <taxon>Alphaproteobacteria</taxon>
        <taxon>Rhodobacterales</taxon>
        <taxon>Paracoccaceae</taxon>
        <taxon>Paracoccus</taxon>
    </lineage>
</organism>
<name>A0A1G5ISB5_9RHOB</name>
<reference evidence="4 5" key="1">
    <citation type="submission" date="2016-10" db="EMBL/GenBank/DDBJ databases">
        <authorList>
            <person name="de Groot N.N."/>
        </authorList>
    </citation>
    <scope>NUCLEOTIDE SEQUENCE [LARGE SCALE GENOMIC DNA]</scope>
    <source>
        <strain evidence="4 5">CGMCC 1.8925</strain>
    </source>
</reference>
<dbReference type="EMBL" id="FMVT01000009">
    <property type="protein sequence ID" value="SCY78640.1"/>
    <property type="molecule type" value="Genomic_DNA"/>
</dbReference>
<evidence type="ECO:0000313" key="4">
    <source>
        <dbReference type="EMBL" id="SCY78640.1"/>
    </source>
</evidence>
<evidence type="ECO:0000256" key="2">
    <source>
        <dbReference type="ARBA" id="ARBA00023002"/>
    </source>
</evidence>
<keyword evidence="1" id="KW-0521">NADP</keyword>